<comment type="caution">
    <text evidence="1">The sequence shown here is derived from an EMBL/GenBank/DDBJ whole genome shotgun (WGS) entry which is preliminary data.</text>
</comment>
<dbReference type="STRING" id="268407.PWYN_01960"/>
<dbReference type="RefSeq" id="WP_036647770.1">
    <property type="nucleotide sequence ID" value="NZ_JQCR01000001.1"/>
</dbReference>
<dbReference type="AlphaFoldDB" id="A0A098MFX4"/>
<sequence length="188" mass="21293">MKPNVAAKFDQGLSPRQFVEGMTQNQQAFESWYERFVWEDDSDREYFESLNHRDDLRVLILAADWCGDVVRNVPAVFRILETAGIKTEVLILEDHPEVMDNFLTMGGRAVPIVIFADTGGYVLGHWGPRPEHVQSLMNGFKQENPDREASDYQSKIAEVRKAMGQAYGEGTESHAVIAQELRSLISGF</sequence>
<dbReference type="Gene3D" id="3.40.30.10">
    <property type="entry name" value="Glutaredoxin"/>
    <property type="match status" value="1"/>
</dbReference>
<reference evidence="1 2" key="1">
    <citation type="submission" date="2014-08" db="EMBL/GenBank/DDBJ databases">
        <authorList>
            <person name="den Bakker H.C."/>
        </authorList>
    </citation>
    <scope>NUCLEOTIDE SEQUENCE [LARGE SCALE GENOMIC DNA]</scope>
    <source>
        <strain evidence="1 2">DSM 18334</strain>
    </source>
</reference>
<dbReference type="eggNOG" id="COG0526">
    <property type="taxonomic scope" value="Bacteria"/>
</dbReference>
<dbReference type="InterPro" id="IPR036249">
    <property type="entry name" value="Thioredoxin-like_sf"/>
</dbReference>
<evidence type="ECO:0000313" key="2">
    <source>
        <dbReference type="Proteomes" id="UP000029734"/>
    </source>
</evidence>
<dbReference type="Pfam" id="PF14595">
    <property type="entry name" value="Thioredoxin_9"/>
    <property type="match status" value="1"/>
</dbReference>
<dbReference type="EMBL" id="JQCR01000001">
    <property type="protein sequence ID" value="KGE20948.1"/>
    <property type="molecule type" value="Genomic_DNA"/>
</dbReference>
<evidence type="ECO:0008006" key="3">
    <source>
        <dbReference type="Google" id="ProtNLM"/>
    </source>
</evidence>
<dbReference type="Proteomes" id="UP000029734">
    <property type="component" value="Unassembled WGS sequence"/>
</dbReference>
<organism evidence="1 2">
    <name type="scientific">Paenibacillus wynnii</name>
    <dbReference type="NCBI Taxonomy" id="268407"/>
    <lineage>
        <taxon>Bacteria</taxon>
        <taxon>Bacillati</taxon>
        <taxon>Bacillota</taxon>
        <taxon>Bacilli</taxon>
        <taxon>Bacillales</taxon>
        <taxon>Paenibacillaceae</taxon>
        <taxon>Paenibacillus</taxon>
    </lineage>
</organism>
<keyword evidence="2" id="KW-1185">Reference proteome</keyword>
<dbReference type="OrthoDB" id="6120799at2"/>
<accession>A0A098MFX4</accession>
<evidence type="ECO:0000313" key="1">
    <source>
        <dbReference type="EMBL" id="KGE20948.1"/>
    </source>
</evidence>
<name>A0A098MFX4_9BACL</name>
<dbReference type="SUPFAM" id="SSF52833">
    <property type="entry name" value="Thioredoxin-like"/>
    <property type="match status" value="1"/>
</dbReference>
<reference evidence="1 2" key="2">
    <citation type="submission" date="2014-10" db="EMBL/GenBank/DDBJ databases">
        <title>Comparative genomics of the Paenibacillus odorifer group.</title>
        <authorList>
            <person name="Tsai Y.-C."/>
            <person name="Martin N."/>
            <person name="Korlach J."/>
            <person name="Wiedmann M."/>
        </authorList>
    </citation>
    <scope>NUCLEOTIDE SEQUENCE [LARGE SCALE GENOMIC DNA]</scope>
    <source>
        <strain evidence="1 2">DSM 18334</strain>
    </source>
</reference>
<proteinExistence type="predicted"/>
<protein>
    <recommendedName>
        <fullName evidence="3">Thioredoxin</fullName>
    </recommendedName>
</protein>
<gene>
    <name evidence="1" type="ORF">PWYN_01960</name>
</gene>